<accession>A0A6G0TWH0</accession>
<keyword evidence="3" id="KW-1185">Reference proteome</keyword>
<dbReference type="EMBL" id="VYZN01000014">
    <property type="protein sequence ID" value="KAE9540105.1"/>
    <property type="molecule type" value="Genomic_DNA"/>
</dbReference>
<protein>
    <submittedName>
        <fullName evidence="2">Uncharacterized protein</fullName>
    </submittedName>
</protein>
<keyword evidence="1" id="KW-0732">Signal</keyword>
<dbReference type="AlphaFoldDB" id="A0A6G0TWH0"/>
<evidence type="ECO:0000313" key="2">
    <source>
        <dbReference type="EMBL" id="KAE9540105.1"/>
    </source>
</evidence>
<evidence type="ECO:0000313" key="3">
    <source>
        <dbReference type="Proteomes" id="UP000475862"/>
    </source>
</evidence>
<organism evidence="2 3">
    <name type="scientific">Aphis glycines</name>
    <name type="common">Soybean aphid</name>
    <dbReference type="NCBI Taxonomy" id="307491"/>
    <lineage>
        <taxon>Eukaryota</taxon>
        <taxon>Metazoa</taxon>
        <taxon>Ecdysozoa</taxon>
        <taxon>Arthropoda</taxon>
        <taxon>Hexapoda</taxon>
        <taxon>Insecta</taxon>
        <taxon>Pterygota</taxon>
        <taxon>Neoptera</taxon>
        <taxon>Paraneoptera</taxon>
        <taxon>Hemiptera</taxon>
        <taxon>Sternorrhyncha</taxon>
        <taxon>Aphidomorpha</taxon>
        <taxon>Aphidoidea</taxon>
        <taxon>Aphididae</taxon>
        <taxon>Aphidini</taxon>
        <taxon>Aphis</taxon>
        <taxon>Aphis</taxon>
    </lineage>
</organism>
<dbReference type="Proteomes" id="UP000475862">
    <property type="component" value="Unassembled WGS sequence"/>
</dbReference>
<comment type="caution">
    <text evidence="2">The sequence shown here is derived from an EMBL/GenBank/DDBJ whole genome shotgun (WGS) entry which is preliminary data.</text>
</comment>
<feature type="signal peptide" evidence="1">
    <location>
        <begin position="1"/>
        <end position="16"/>
    </location>
</feature>
<reference evidence="2 3" key="1">
    <citation type="submission" date="2019-08" db="EMBL/GenBank/DDBJ databases">
        <title>The genome of the soybean aphid Biotype 1, its phylome, world population structure and adaptation to the North American continent.</title>
        <authorList>
            <person name="Giordano R."/>
            <person name="Donthu R.K."/>
            <person name="Hernandez A.G."/>
            <person name="Wright C.L."/>
            <person name="Zimin A.V."/>
        </authorList>
    </citation>
    <scope>NUCLEOTIDE SEQUENCE [LARGE SCALE GENOMIC DNA]</scope>
    <source>
        <tissue evidence="2">Whole aphids</tissue>
    </source>
</reference>
<name>A0A6G0TWH0_APHGL</name>
<feature type="chain" id="PRO_5026289155" evidence="1">
    <location>
        <begin position="17"/>
        <end position="190"/>
    </location>
</feature>
<gene>
    <name evidence="2" type="ORF">AGLY_005357</name>
</gene>
<sequence>MRLVWILVDLLDLLLSLNTDLLSRADSFLIDIIDEIEPCELFFFLISDISFLIFESLEFITNNFFLCLPVILIFTLKLTEAFLTDSLNRFSSSDRSVGVESLYLFSFSAKLSFVVSLGCTLVVELKGVLELLDQFQGVDSYLDDDKSISSAIVFLVELILLSSGVIDSFIGDRKDFLDSLELFAPRAVFN</sequence>
<evidence type="ECO:0000256" key="1">
    <source>
        <dbReference type="SAM" id="SignalP"/>
    </source>
</evidence>
<proteinExistence type="predicted"/>